<accession>A0A1Q8ZRT3</accession>
<dbReference type="EMBL" id="MKIM01000027">
    <property type="protein sequence ID" value="OLP44767.1"/>
    <property type="molecule type" value="Genomic_DNA"/>
</dbReference>
<keyword evidence="1" id="KW-0472">Membrane</keyword>
<evidence type="ECO:0000313" key="3">
    <source>
        <dbReference type="Proteomes" id="UP000186894"/>
    </source>
</evidence>
<dbReference type="OrthoDB" id="8478544at2"/>
<keyword evidence="3" id="KW-1185">Reference proteome</keyword>
<sequence length="362" mass="40398">MNLNMTLPQRPLTIKRDVLSLPFVYYFSPPIILALLVAMFCMEGPGILRDLQIKQAPLELKDGDIQGSCRTKKAIFTSCEAKLTYAYDGVKHVAETDFMFVDLHSGDYEASIVISKTDPKLATLSLGLSMLWNRIISFLAFGFLLAAGLVLLLLTLFRILRSRGYIRQPGMLSLVPVAITASSESRGRLTLTYADTVREDKTKRMAFTQLEKGAEPIVIGESKGHPVALAAWHEHASVPVLLDSRLERINLAQEERANLLRTLTDQGLIGEQSENHPQAKSQFFVQSLKVFAAAVLLLLVALFGYWLWYVFAAPSQFTSPATDINNMMPAPLNRWACTHLQERFGDQNAPFGCVADDFKSWK</sequence>
<feature type="transmembrane region" description="Helical" evidence="1">
    <location>
        <begin position="290"/>
        <end position="311"/>
    </location>
</feature>
<evidence type="ECO:0000313" key="2">
    <source>
        <dbReference type="EMBL" id="OLP44767.1"/>
    </source>
</evidence>
<keyword evidence="1" id="KW-1133">Transmembrane helix</keyword>
<proteinExistence type="predicted"/>
<dbReference type="AlphaFoldDB" id="A0A1Q8ZRT3"/>
<evidence type="ECO:0000256" key="1">
    <source>
        <dbReference type="SAM" id="Phobius"/>
    </source>
</evidence>
<feature type="transmembrane region" description="Helical" evidence="1">
    <location>
        <begin position="135"/>
        <end position="157"/>
    </location>
</feature>
<reference evidence="2 3" key="1">
    <citation type="submission" date="2016-09" db="EMBL/GenBank/DDBJ databases">
        <title>Rhizobium oryziradicis sp. nov., isolated from the root of rice.</title>
        <authorList>
            <person name="Zhao J."/>
            <person name="Zhang X."/>
        </authorList>
    </citation>
    <scope>NUCLEOTIDE SEQUENCE [LARGE SCALE GENOMIC DNA]</scope>
    <source>
        <strain evidence="2 3">N19</strain>
    </source>
</reference>
<protein>
    <submittedName>
        <fullName evidence="2">Uncharacterized protein</fullName>
    </submittedName>
</protein>
<dbReference type="Proteomes" id="UP000186894">
    <property type="component" value="Unassembled WGS sequence"/>
</dbReference>
<feature type="transmembrane region" description="Helical" evidence="1">
    <location>
        <begin position="21"/>
        <end position="40"/>
    </location>
</feature>
<gene>
    <name evidence="2" type="ORF">BJF95_05440</name>
</gene>
<keyword evidence="1" id="KW-0812">Transmembrane</keyword>
<organism evidence="2 3">
    <name type="scientific">Rhizobium oryziradicis</name>
    <dbReference type="NCBI Taxonomy" id="1867956"/>
    <lineage>
        <taxon>Bacteria</taxon>
        <taxon>Pseudomonadati</taxon>
        <taxon>Pseudomonadota</taxon>
        <taxon>Alphaproteobacteria</taxon>
        <taxon>Hyphomicrobiales</taxon>
        <taxon>Rhizobiaceae</taxon>
        <taxon>Rhizobium/Agrobacterium group</taxon>
        <taxon>Rhizobium</taxon>
    </lineage>
</organism>
<comment type="caution">
    <text evidence="2">The sequence shown here is derived from an EMBL/GenBank/DDBJ whole genome shotgun (WGS) entry which is preliminary data.</text>
</comment>
<name>A0A1Q8ZRT3_9HYPH</name>